<feature type="domain" description="GCVT N-terminal" evidence="3">
    <location>
        <begin position="605"/>
        <end position="870"/>
    </location>
</feature>
<dbReference type="Pfam" id="PF08669">
    <property type="entry name" value="GCV_T_C"/>
    <property type="match status" value="1"/>
</dbReference>
<keyword evidence="2" id="KW-0560">Oxidoreductase</keyword>
<keyword evidence="8" id="KW-1185">Reference proteome</keyword>
<evidence type="ECO:0000256" key="2">
    <source>
        <dbReference type="ARBA" id="ARBA00023002"/>
    </source>
</evidence>
<dbReference type="PANTHER" id="PTHR43757:SF2">
    <property type="entry name" value="AMINOMETHYLTRANSFERASE, MITOCHONDRIAL"/>
    <property type="match status" value="1"/>
</dbReference>
<dbReference type="NCBIfam" id="TIGR01372">
    <property type="entry name" value="soxA"/>
    <property type="match status" value="1"/>
</dbReference>
<feature type="domain" description="SoxA A3" evidence="6">
    <location>
        <begin position="504"/>
        <end position="588"/>
    </location>
</feature>
<dbReference type="Pfam" id="PF13510">
    <property type="entry name" value="Fer2_4"/>
    <property type="match status" value="1"/>
</dbReference>
<reference evidence="7 8" key="1">
    <citation type="submission" date="2018-10" db="EMBL/GenBank/DDBJ databases">
        <title>Genomic Encyclopedia of Archaeal and Bacterial Type Strains, Phase II (KMG-II): from individual species to whole genera.</title>
        <authorList>
            <person name="Goeker M."/>
        </authorList>
    </citation>
    <scope>NUCLEOTIDE SEQUENCE [LARGE SCALE GENOMIC DNA]</scope>
    <source>
        <strain evidence="7 8">DSM 25217</strain>
    </source>
</reference>
<dbReference type="Pfam" id="PF17806">
    <property type="entry name" value="SO_alpha_A3"/>
    <property type="match status" value="1"/>
</dbReference>
<dbReference type="InterPro" id="IPR006222">
    <property type="entry name" value="GCVT_N"/>
</dbReference>
<dbReference type="Pfam" id="PF01571">
    <property type="entry name" value="GCV_T"/>
    <property type="match status" value="1"/>
</dbReference>
<evidence type="ECO:0000256" key="1">
    <source>
        <dbReference type="ARBA" id="ARBA00008609"/>
    </source>
</evidence>
<name>A0A3M0C569_9PROT</name>
<dbReference type="PRINTS" id="PR00368">
    <property type="entry name" value="FADPNR"/>
</dbReference>
<dbReference type="InterPro" id="IPR027266">
    <property type="entry name" value="TrmE/GcvT-like"/>
</dbReference>
<dbReference type="GO" id="GO:0046653">
    <property type="term" value="P:tetrahydrofolate metabolic process"/>
    <property type="evidence" value="ECO:0007669"/>
    <property type="project" value="InterPro"/>
</dbReference>
<dbReference type="SUPFAM" id="SSF103025">
    <property type="entry name" value="Folate-binding domain"/>
    <property type="match status" value="1"/>
</dbReference>
<dbReference type="PIRSF" id="PIRSF037980">
    <property type="entry name" value="SoxA"/>
    <property type="match status" value="1"/>
</dbReference>
<evidence type="ECO:0000313" key="8">
    <source>
        <dbReference type="Proteomes" id="UP000271227"/>
    </source>
</evidence>
<dbReference type="InterPro" id="IPR042204">
    <property type="entry name" value="2Fe-2S-bd_N"/>
</dbReference>
<evidence type="ECO:0000259" key="5">
    <source>
        <dbReference type="Pfam" id="PF08669"/>
    </source>
</evidence>
<dbReference type="GO" id="GO:0008115">
    <property type="term" value="F:sarcosine oxidase activity"/>
    <property type="evidence" value="ECO:0007669"/>
    <property type="project" value="InterPro"/>
</dbReference>
<evidence type="ECO:0000259" key="4">
    <source>
        <dbReference type="Pfam" id="PF07992"/>
    </source>
</evidence>
<dbReference type="SUPFAM" id="SSF51905">
    <property type="entry name" value="FAD/NAD(P)-binding domain"/>
    <property type="match status" value="1"/>
</dbReference>
<sequence>MSGYRLNGGGLIDRDSPVNFTFNGRAYRGFEGDTLASALIANGVDVVGRSFKYHRPRGFLAAGVEESNGLVQLGTGARSTPNLKATMVPLFEGLGANSVNAWPSLRFDLGSVNGLISCFLPAGFYYKTFMRPGWRFFEPFIRRAAGLGIAPTGPDPDHYDTRHAACDVLIVGGGPAGLAAAVSAARGGLDVIIADDGPELGGSLLWNGEEAALAFARRADAELRAFGNVTRLCLTSVFGYYDHNSLAARQYLKAPSSGTAEGGVAERVWKIRATHVILATGAIERPLVFADNDRPGIMLSAAAQEYAVRYGVGAGRAAVLFTNNDDAYKAALSLRKAGIDMRAVVDVRASPGGIWSERVRAAGLEIYTASGIVAVHGGKRVHGLDVAALDGTARRTLRCDLLLMSGGWVPRVQLFAQSGGRLRFDDRLQAFCPGSGVQRQTSVGACNGVFGLSRIWRDAVGAVQAICDRHGRDVCPPPNPFSEDTGATATAPGPCRVPADLAPGKAWIDYQNDVTASDVELAARENYVSVEHLKRYTTLGMASDQGKTSNLNGFAVMAAARGVGVADVGTTKFRPPYDPVTFGALAGRRVGDLYHPLRRLPTHALQIGLNARMEDWGGWSRPSHYARNGETRQDAVFREALTVRTAVGVFEGSPLGKIEVKGPDAATFLDRIYVNTASTLKPGKARYGLMANENGVVFDDGVFFRLSDDHFLCSTTSGGAQRVYDWMQEWLQCEWVNLEVLVANVTSSWATFAVAGPLARDVLARLCGDTDLNARALAHMSCTQGVICGVPMRLHRVSFTGELSYEVNVPAGFGPQVWTALTEAGARYGIAPYGIEANLLLRTEKGYLHVGADTDGTTLPQDIGFGGPVARKTSDFIGRRSMLRRDAVRADRFQFVGLQAFDAKEVLPVGAHIVRHDDGRRKTDGYVTSSHWSPTLLHGVALGRVRAGRDRFGEVVEVYDNGNSYRAKIVSPVFYDAKGERLAA</sequence>
<dbReference type="InterPro" id="IPR028896">
    <property type="entry name" value="GcvT/YgfZ/DmdA"/>
</dbReference>
<dbReference type="InterPro" id="IPR036188">
    <property type="entry name" value="FAD/NAD-bd_sf"/>
</dbReference>
<evidence type="ECO:0000259" key="6">
    <source>
        <dbReference type="Pfam" id="PF17806"/>
    </source>
</evidence>
<dbReference type="AlphaFoldDB" id="A0A3M0C569"/>
<dbReference type="SUPFAM" id="SSF101790">
    <property type="entry name" value="Aminomethyltransferase beta-barrel domain"/>
    <property type="match status" value="1"/>
</dbReference>
<dbReference type="EMBL" id="REFR01000012">
    <property type="protein sequence ID" value="RMB04964.1"/>
    <property type="molecule type" value="Genomic_DNA"/>
</dbReference>
<dbReference type="InterPro" id="IPR013977">
    <property type="entry name" value="GcvT_C"/>
</dbReference>
<comment type="similarity">
    <text evidence="1">Belongs to the GcvT family.</text>
</comment>
<dbReference type="InterPro" id="IPR041117">
    <property type="entry name" value="SoxA_A3"/>
</dbReference>
<dbReference type="Pfam" id="PF07992">
    <property type="entry name" value="Pyr_redox_2"/>
    <property type="match status" value="1"/>
</dbReference>
<dbReference type="Gene3D" id="3.50.50.60">
    <property type="entry name" value="FAD/NAD(P)-binding domain"/>
    <property type="match status" value="1"/>
</dbReference>
<dbReference type="PANTHER" id="PTHR43757">
    <property type="entry name" value="AMINOMETHYLTRANSFERASE"/>
    <property type="match status" value="1"/>
</dbReference>
<dbReference type="InterPro" id="IPR029043">
    <property type="entry name" value="GcvT/YgfZ_C"/>
</dbReference>
<comment type="caution">
    <text evidence="7">The sequence shown here is derived from an EMBL/GenBank/DDBJ whole genome shotgun (WGS) entry which is preliminary data.</text>
</comment>
<dbReference type="InterPro" id="IPR006277">
    <property type="entry name" value="Sarcosine_oxidase_asu"/>
</dbReference>
<dbReference type="InParanoid" id="A0A3M0C569"/>
<gene>
    <name evidence="7" type="ORF">BXY39_2538</name>
</gene>
<evidence type="ECO:0000313" key="7">
    <source>
        <dbReference type="EMBL" id="RMB04964.1"/>
    </source>
</evidence>
<feature type="domain" description="FAD/NAD(P)-binding" evidence="4">
    <location>
        <begin position="167"/>
        <end position="420"/>
    </location>
</feature>
<dbReference type="Gene3D" id="3.30.1360.120">
    <property type="entry name" value="Probable tRNA modification gtpase trme, domain 1"/>
    <property type="match status" value="1"/>
</dbReference>
<dbReference type="InterPro" id="IPR023753">
    <property type="entry name" value="FAD/NAD-binding_dom"/>
</dbReference>
<organism evidence="7 8">
    <name type="scientific">Eilatimonas milleporae</name>
    <dbReference type="NCBI Taxonomy" id="911205"/>
    <lineage>
        <taxon>Bacteria</taxon>
        <taxon>Pseudomonadati</taxon>
        <taxon>Pseudomonadota</taxon>
        <taxon>Alphaproteobacteria</taxon>
        <taxon>Kordiimonadales</taxon>
        <taxon>Kordiimonadaceae</taxon>
        <taxon>Eilatimonas</taxon>
    </lineage>
</organism>
<dbReference type="Proteomes" id="UP000271227">
    <property type="component" value="Unassembled WGS sequence"/>
</dbReference>
<evidence type="ECO:0000259" key="3">
    <source>
        <dbReference type="Pfam" id="PF01571"/>
    </source>
</evidence>
<proteinExistence type="inferred from homology"/>
<dbReference type="RefSeq" id="WP_121939213.1">
    <property type="nucleotide sequence ID" value="NZ_REFR01000012.1"/>
</dbReference>
<dbReference type="PRINTS" id="PR00469">
    <property type="entry name" value="PNDRDTASEII"/>
</dbReference>
<accession>A0A3M0C569</accession>
<feature type="domain" description="Aminomethyltransferase C-terminal" evidence="5">
    <location>
        <begin position="894"/>
        <end position="976"/>
    </location>
</feature>
<dbReference type="Gene3D" id="3.10.20.440">
    <property type="entry name" value="2Fe-2S iron-sulphur cluster binding domain, sarcosine oxidase, alpha subunit, N-terminal domain"/>
    <property type="match status" value="1"/>
</dbReference>
<protein>
    <submittedName>
        <fullName evidence="7">Sarcosine oxidase subunit alpha</fullName>
    </submittedName>
</protein>
<dbReference type="OrthoDB" id="5287468at2"/>